<comment type="caution">
    <text evidence="10">The sequence shown here is derived from an EMBL/GenBank/DDBJ whole genome shotgun (WGS) entry which is preliminary data.</text>
</comment>
<dbReference type="Gene3D" id="3.40.50.1440">
    <property type="entry name" value="Tubulin/FtsZ, GTPase domain"/>
    <property type="match status" value="2"/>
</dbReference>
<evidence type="ECO:0000256" key="5">
    <source>
        <dbReference type="ARBA" id="ARBA00022741"/>
    </source>
</evidence>
<dbReference type="PRINTS" id="PR01161">
    <property type="entry name" value="TUBULIN"/>
</dbReference>
<dbReference type="GO" id="GO:0005525">
    <property type="term" value="F:GTP binding"/>
    <property type="evidence" value="ECO:0007669"/>
    <property type="project" value="UniProtKB-UniRule"/>
</dbReference>
<evidence type="ECO:0000256" key="7">
    <source>
        <dbReference type="ARBA" id="ARBA00023212"/>
    </source>
</evidence>
<protein>
    <recommendedName>
        <fullName evidence="8">Tubulin gamma chain</fullName>
    </recommendedName>
</protein>
<keyword evidence="7" id="KW-0206">Cytoskeleton</keyword>
<evidence type="ECO:0000256" key="8">
    <source>
        <dbReference type="RuleBase" id="RU000352"/>
    </source>
</evidence>
<reference evidence="10" key="1">
    <citation type="submission" date="2020-11" db="EMBL/GenBank/DDBJ databases">
        <authorList>
            <person name="Whiteford S."/>
        </authorList>
    </citation>
    <scope>NUCLEOTIDE SEQUENCE</scope>
</reference>
<keyword evidence="3" id="KW-0963">Cytoplasm</keyword>
<dbReference type="EMBL" id="CAJHNJ030000020">
    <property type="protein sequence ID" value="CAG9118072.1"/>
    <property type="molecule type" value="Genomic_DNA"/>
</dbReference>
<keyword evidence="4 8" id="KW-0493">Microtubule</keyword>
<keyword evidence="6 8" id="KW-0342">GTP-binding</keyword>
<gene>
    <name evidence="10" type="ORF">PLXY2_LOCUS6411</name>
</gene>
<dbReference type="InterPro" id="IPR036525">
    <property type="entry name" value="Tubulin/FtsZ_GTPase_sf"/>
</dbReference>
<dbReference type="GO" id="GO:0031122">
    <property type="term" value="P:cytoplasmic microtubule organization"/>
    <property type="evidence" value="ECO:0007669"/>
    <property type="project" value="InterPro"/>
</dbReference>
<comment type="subcellular location">
    <subcellularLocation>
        <location evidence="1">Cytoplasm</location>
        <location evidence="1">Cytoskeleton</location>
        <location evidence="1">Microtubule organizing center</location>
    </subcellularLocation>
</comment>
<evidence type="ECO:0000259" key="9">
    <source>
        <dbReference type="SMART" id="SM00864"/>
    </source>
</evidence>
<evidence type="ECO:0000256" key="2">
    <source>
        <dbReference type="ARBA" id="ARBA00009636"/>
    </source>
</evidence>
<proteinExistence type="inferred from homology"/>
<keyword evidence="11" id="KW-1185">Reference proteome</keyword>
<organism evidence="10 11">
    <name type="scientific">Plutella xylostella</name>
    <name type="common">Diamondback moth</name>
    <name type="synonym">Plutella maculipennis</name>
    <dbReference type="NCBI Taxonomy" id="51655"/>
    <lineage>
        <taxon>Eukaryota</taxon>
        <taxon>Metazoa</taxon>
        <taxon>Ecdysozoa</taxon>
        <taxon>Arthropoda</taxon>
        <taxon>Hexapoda</taxon>
        <taxon>Insecta</taxon>
        <taxon>Pterygota</taxon>
        <taxon>Neoptera</taxon>
        <taxon>Endopterygota</taxon>
        <taxon>Lepidoptera</taxon>
        <taxon>Glossata</taxon>
        <taxon>Ditrysia</taxon>
        <taxon>Yponomeutoidea</taxon>
        <taxon>Plutellidae</taxon>
        <taxon>Plutella</taxon>
    </lineage>
</organism>
<dbReference type="SMART" id="SM00864">
    <property type="entry name" value="Tubulin"/>
    <property type="match status" value="1"/>
</dbReference>
<dbReference type="PRINTS" id="PR01164">
    <property type="entry name" value="GAMMATUBULIN"/>
</dbReference>
<comment type="function">
    <text evidence="8">Tubulin is the major constituent of microtubules, protein filaments consisting of alpha- and beta-tubulin heterodimers. Gamma-tubulin is a key component of the gamma-tubulin ring complex (gTuRC) which mediates microtubule nucleation. The gTuRC regulates the minus-end nucleation of alpha-beta tubulin heterodimers that grow into microtubule protafilaments, a critical step in centrosome duplication and spindle formation.</text>
</comment>
<sequence>MPSEMITLQLGQCGNQIGFEFWKQLCVEHGISPDGILEEFASAGSDRKDVFFYQADDDHYIPRAVLLDLEPRVIHTIMNSPYAKLYNPENVYLSKHGGGAGNNWASGFAQGEKLNEEVFDIINREADGSDNLEPIGVARDDGKRPDGMTLIPWKNGRPLVWDATCVDTLAQSHLPATATKAGAAAATAEAAKRRKYAALGQGYMFVPFGVETLGPWGPDAKLIYKEIATRLIDASGDQRAGTYLGQRISLAIQRGNAASLLGTLPNDGAGGTGSGMGSYILEHLSDRFPKKLVQTYSVFPNLDEISDVVVQPYNSLLTLKRLTESADCVMVLDNTALNRIASDRLHIQNPSFAQINTLVSTIMSASTATLR</sequence>
<dbReference type="GO" id="GO:0005874">
    <property type="term" value="C:microtubule"/>
    <property type="evidence" value="ECO:0007669"/>
    <property type="project" value="UniProtKB-KW"/>
</dbReference>
<dbReference type="InterPro" id="IPR002454">
    <property type="entry name" value="Gamma_tubulin"/>
</dbReference>
<evidence type="ECO:0000313" key="11">
    <source>
        <dbReference type="Proteomes" id="UP000653454"/>
    </source>
</evidence>
<dbReference type="CDD" id="cd02188">
    <property type="entry name" value="gamma_tubulin"/>
    <property type="match status" value="1"/>
</dbReference>
<dbReference type="PROSITE" id="PS00227">
    <property type="entry name" value="TUBULIN"/>
    <property type="match status" value="1"/>
</dbReference>
<dbReference type="GO" id="GO:0000930">
    <property type="term" value="C:gamma-tubulin complex"/>
    <property type="evidence" value="ECO:0007669"/>
    <property type="project" value="InterPro"/>
</dbReference>
<dbReference type="GO" id="GO:0007020">
    <property type="term" value="P:microtubule nucleation"/>
    <property type="evidence" value="ECO:0007669"/>
    <property type="project" value="InterPro"/>
</dbReference>
<comment type="similarity">
    <text evidence="2 8">Belongs to the tubulin family.</text>
</comment>
<evidence type="ECO:0000256" key="3">
    <source>
        <dbReference type="ARBA" id="ARBA00022490"/>
    </source>
</evidence>
<keyword evidence="5 8" id="KW-0547">Nucleotide-binding</keyword>
<evidence type="ECO:0000256" key="1">
    <source>
        <dbReference type="ARBA" id="ARBA00004267"/>
    </source>
</evidence>
<evidence type="ECO:0000256" key="6">
    <source>
        <dbReference type="ARBA" id="ARBA00023134"/>
    </source>
</evidence>
<feature type="domain" description="Tubulin/FtsZ GTPase" evidence="9">
    <location>
        <begin position="48"/>
        <end position="371"/>
    </location>
</feature>
<name>A0A8S4ERT5_PLUXY</name>
<dbReference type="Proteomes" id="UP000653454">
    <property type="component" value="Unassembled WGS sequence"/>
</dbReference>
<dbReference type="PANTHER" id="PTHR11588">
    <property type="entry name" value="TUBULIN"/>
    <property type="match status" value="1"/>
</dbReference>
<dbReference type="AlphaFoldDB" id="A0A8S4ERT5"/>
<dbReference type="InterPro" id="IPR000217">
    <property type="entry name" value="Tubulin"/>
</dbReference>
<evidence type="ECO:0000256" key="4">
    <source>
        <dbReference type="ARBA" id="ARBA00022701"/>
    </source>
</evidence>
<dbReference type="SUPFAM" id="SSF52490">
    <property type="entry name" value="Tubulin nucleotide-binding domain-like"/>
    <property type="match status" value="2"/>
</dbReference>
<dbReference type="InterPro" id="IPR017975">
    <property type="entry name" value="Tubulin_CS"/>
</dbReference>
<evidence type="ECO:0000313" key="10">
    <source>
        <dbReference type="EMBL" id="CAG9118072.1"/>
    </source>
</evidence>
<dbReference type="InterPro" id="IPR003008">
    <property type="entry name" value="Tubulin_FtsZ_GTPase"/>
</dbReference>
<dbReference type="Pfam" id="PF00091">
    <property type="entry name" value="Tubulin"/>
    <property type="match status" value="2"/>
</dbReference>
<accession>A0A8S4ERT5</accession>